<dbReference type="AlphaFoldDB" id="B9XQK1"/>
<keyword evidence="3" id="KW-1185">Reference proteome</keyword>
<dbReference type="EMBL" id="ABOX02000055">
    <property type="protein sequence ID" value="EEF57851.1"/>
    <property type="molecule type" value="Genomic_DNA"/>
</dbReference>
<dbReference type="OrthoDB" id="9776657at2"/>
<dbReference type="InterPro" id="IPR013189">
    <property type="entry name" value="Glyco_hydro_32_C"/>
</dbReference>
<dbReference type="Proteomes" id="UP000003688">
    <property type="component" value="Unassembled WGS sequence"/>
</dbReference>
<dbReference type="Pfam" id="PF08244">
    <property type="entry name" value="Glyco_hydro_32C"/>
    <property type="match status" value="1"/>
</dbReference>
<reference evidence="2 3" key="1">
    <citation type="journal article" date="2011" name="J. Bacteriol.">
        <title>Genome sequence of 'Pedosphaera parvula' Ellin514, an aerobic Verrucomicrobial isolate from pasture soil.</title>
        <authorList>
            <person name="Kant R."/>
            <person name="van Passel M.W."/>
            <person name="Sangwan P."/>
            <person name="Palva A."/>
            <person name="Lucas S."/>
            <person name="Copeland A."/>
            <person name="Lapidus A."/>
            <person name="Glavina Del Rio T."/>
            <person name="Dalin E."/>
            <person name="Tice H."/>
            <person name="Bruce D."/>
            <person name="Goodwin L."/>
            <person name="Pitluck S."/>
            <person name="Chertkov O."/>
            <person name="Larimer F.W."/>
            <person name="Land M.L."/>
            <person name="Hauser L."/>
            <person name="Brettin T.S."/>
            <person name="Detter J.C."/>
            <person name="Han S."/>
            <person name="de Vos W.M."/>
            <person name="Janssen P.H."/>
            <person name="Smidt H."/>
        </authorList>
    </citation>
    <scope>NUCLEOTIDE SEQUENCE [LARGE SCALE GENOMIC DNA]</scope>
    <source>
        <strain evidence="2 3">Ellin514</strain>
    </source>
</reference>
<feature type="domain" description="Glycosyl hydrolase family 32 C-terminal" evidence="1">
    <location>
        <begin position="74"/>
        <end position="123"/>
    </location>
</feature>
<dbReference type="STRING" id="320771.Cflav_PD0915"/>
<name>B9XQK1_PEDPL</name>
<evidence type="ECO:0000313" key="2">
    <source>
        <dbReference type="EMBL" id="EEF57851.1"/>
    </source>
</evidence>
<dbReference type="Gene3D" id="2.60.120.560">
    <property type="entry name" value="Exo-inulinase, domain 1"/>
    <property type="match status" value="1"/>
</dbReference>
<comment type="caution">
    <text evidence="2">The sequence shown here is derived from an EMBL/GenBank/DDBJ whole genome shotgun (WGS) entry which is preliminary data.</text>
</comment>
<evidence type="ECO:0000313" key="3">
    <source>
        <dbReference type="Proteomes" id="UP000003688"/>
    </source>
</evidence>
<sequence>MLHKGQDAWTNRVLKANEVLPLEPSGRLFHIKAEVEIPEGARLTFNIRGIPVVLTPKSIESGTGPVSVMGRIKSVEILVDRASIEAFVNEGEISSTRFVLPNENGLSVKADGGSVTIQSLSVYTLNSAWKDGIGD</sequence>
<dbReference type="InterPro" id="IPR013320">
    <property type="entry name" value="ConA-like_dom_sf"/>
</dbReference>
<gene>
    <name evidence="2" type="ORF">Cflav_PD0915</name>
</gene>
<organism evidence="2 3">
    <name type="scientific">Pedosphaera parvula (strain Ellin514)</name>
    <dbReference type="NCBI Taxonomy" id="320771"/>
    <lineage>
        <taxon>Bacteria</taxon>
        <taxon>Pseudomonadati</taxon>
        <taxon>Verrucomicrobiota</taxon>
        <taxon>Pedosphaerae</taxon>
        <taxon>Pedosphaerales</taxon>
        <taxon>Pedosphaeraceae</taxon>
        <taxon>Pedosphaera</taxon>
    </lineage>
</organism>
<evidence type="ECO:0000259" key="1">
    <source>
        <dbReference type="Pfam" id="PF08244"/>
    </source>
</evidence>
<dbReference type="SUPFAM" id="SSF49899">
    <property type="entry name" value="Concanavalin A-like lectins/glucanases"/>
    <property type="match status" value="1"/>
</dbReference>
<protein>
    <recommendedName>
        <fullName evidence="1">Glycosyl hydrolase family 32 C-terminal domain-containing protein</fullName>
    </recommendedName>
</protein>
<accession>B9XQK1</accession>
<proteinExistence type="predicted"/>